<keyword evidence="2" id="KW-1185">Reference proteome</keyword>
<dbReference type="EMBL" id="BKCP01005949">
    <property type="protein sequence ID" value="GER40623.1"/>
    <property type="molecule type" value="Genomic_DNA"/>
</dbReference>
<gene>
    <name evidence="1" type="ORF">STAS_17309</name>
</gene>
<dbReference type="AlphaFoldDB" id="A0A5A7Q5U5"/>
<dbReference type="Proteomes" id="UP000325081">
    <property type="component" value="Unassembled WGS sequence"/>
</dbReference>
<evidence type="ECO:0000313" key="1">
    <source>
        <dbReference type="EMBL" id="GER40623.1"/>
    </source>
</evidence>
<protein>
    <submittedName>
        <fullName evidence="1">Tryptophan synthase alpha chain</fullName>
    </submittedName>
</protein>
<reference evidence="2" key="1">
    <citation type="journal article" date="2019" name="Curr. Biol.">
        <title>Genome Sequence of Striga asiatica Provides Insight into the Evolution of Plant Parasitism.</title>
        <authorList>
            <person name="Yoshida S."/>
            <person name="Kim S."/>
            <person name="Wafula E.K."/>
            <person name="Tanskanen J."/>
            <person name="Kim Y.M."/>
            <person name="Honaas L."/>
            <person name="Yang Z."/>
            <person name="Spallek T."/>
            <person name="Conn C.E."/>
            <person name="Ichihashi Y."/>
            <person name="Cheong K."/>
            <person name="Cui S."/>
            <person name="Der J.P."/>
            <person name="Gundlach H."/>
            <person name="Jiao Y."/>
            <person name="Hori C."/>
            <person name="Ishida J.K."/>
            <person name="Kasahara H."/>
            <person name="Kiba T."/>
            <person name="Kim M.S."/>
            <person name="Koo N."/>
            <person name="Laohavisit A."/>
            <person name="Lee Y.H."/>
            <person name="Lumba S."/>
            <person name="McCourt P."/>
            <person name="Mortimer J.C."/>
            <person name="Mutuku J.M."/>
            <person name="Nomura T."/>
            <person name="Sasaki-Sekimoto Y."/>
            <person name="Seto Y."/>
            <person name="Wang Y."/>
            <person name="Wakatake T."/>
            <person name="Sakakibara H."/>
            <person name="Demura T."/>
            <person name="Yamaguchi S."/>
            <person name="Yoneyama K."/>
            <person name="Manabe R.I."/>
            <person name="Nelson D.C."/>
            <person name="Schulman A.H."/>
            <person name="Timko M.P."/>
            <person name="dePamphilis C.W."/>
            <person name="Choi D."/>
            <person name="Shirasu K."/>
        </authorList>
    </citation>
    <scope>NUCLEOTIDE SEQUENCE [LARGE SCALE GENOMIC DNA]</scope>
    <source>
        <strain evidence="2">cv. UVA1</strain>
    </source>
</reference>
<proteinExistence type="predicted"/>
<name>A0A5A7Q5U5_STRAF</name>
<comment type="caution">
    <text evidence="1">The sequence shown here is derived from an EMBL/GenBank/DDBJ whole genome shotgun (WGS) entry which is preliminary data.</text>
</comment>
<evidence type="ECO:0000313" key="2">
    <source>
        <dbReference type="Proteomes" id="UP000325081"/>
    </source>
</evidence>
<organism evidence="1 2">
    <name type="scientific">Striga asiatica</name>
    <name type="common">Asiatic witchweed</name>
    <name type="synonym">Buchnera asiatica</name>
    <dbReference type="NCBI Taxonomy" id="4170"/>
    <lineage>
        <taxon>Eukaryota</taxon>
        <taxon>Viridiplantae</taxon>
        <taxon>Streptophyta</taxon>
        <taxon>Embryophyta</taxon>
        <taxon>Tracheophyta</taxon>
        <taxon>Spermatophyta</taxon>
        <taxon>Magnoliopsida</taxon>
        <taxon>eudicotyledons</taxon>
        <taxon>Gunneridae</taxon>
        <taxon>Pentapetalae</taxon>
        <taxon>asterids</taxon>
        <taxon>lamiids</taxon>
        <taxon>Lamiales</taxon>
        <taxon>Orobanchaceae</taxon>
        <taxon>Buchnereae</taxon>
        <taxon>Striga</taxon>
    </lineage>
</organism>
<sequence>MILEVEKGKNENEQKSTELARPLSNHCMPRIIFVAPKLTCFTAVELPGRGGGFVRRFCSFRKELGKGNRLPQWLGCGVTGEVLLDGWVVALLVALAHGCSRRQWVTGFTSPERFLVERESVGDDFS</sequence>
<accession>A0A5A7Q5U5</accession>